<dbReference type="SUPFAM" id="SSF46689">
    <property type="entry name" value="Homeodomain-like"/>
    <property type="match status" value="1"/>
</dbReference>
<dbReference type="NCBIfam" id="NF033545">
    <property type="entry name" value="transpos_IS630"/>
    <property type="match status" value="1"/>
</dbReference>
<organism evidence="3 4">
    <name type="scientific">Chroococcidiopsis thermalis (strain PCC 7203)</name>
    <dbReference type="NCBI Taxonomy" id="251229"/>
    <lineage>
        <taxon>Bacteria</taxon>
        <taxon>Bacillati</taxon>
        <taxon>Cyanobacteriota</taxon>
        <taxon>Cyanophyceae</taxon>
        <taxon>Chroococcidiopsidales</taxon>
        <taxon>Chroococcidiopsidaceae</taxon>
        <taxon>Chroococcidiopsis</taxon>
    </lineage>
</organism>
<reference evidence="3 4" key="1">
    <citation type="submission" date="2012-06" db="EMBL/GenBank/DDBJ databases">
        <title>Finished plasmid 1 of genome of Chroococcidiopsis thermalis PCC 7203.</title>
        <authorList>
            <consortium name="US DOE Joint Genome Institute"/>
            <person name="Gugger M."/>
            <person name="Coursin T."/>
            <person name="Rippka R."/>
            <person name="Tandeau De Marsac N."/>
            <person name="Huntemann M."/>
            <person name="Wei C.-L."/>
            <person name="Han J."/>
            <person name="Detter J.C."/>
            <person name="Han C."/>
            <person name="Tapia R."/>
            <person name="Davenport K."/>
            <person name="Daligault H."/>
            <person name="Erkkila T."/>
            <person name="Gu W."/>
            <person name="Munk A.C.C."/>
            <person name="Teshima H."/>
            <person name="Xu Y."/>
            <person name="Chain P."/>
            <person name="Chen A."/>
            <person name="Krypides N."/>
            <person name="Mavromatis K."/>
            <person name="Markowitz V."/>
            <person name="Szeto E."/>
            <person name="Ivanova N."/>
            <person name="Mikhailova N."/>
            <person name="Ovchinnikova G."/>
            <person name="Pagani I."/>
            <person name="Pati A."/>
            <person name="Goodwin L."/>
            <person name="Peters L."/>
            <person name="Pitluck S."/>
            <person name="Woyke T."/>
            <person name="Kerfeld C."/>
        </authorList>
    </citation>
    <scope>NUCLEOTIDE SEQUENCE [LARGE SCALE GENOMIC DNA]</scope>
    <source>
        <strain evidence="3 4">PCC 7203</strain>
        <plasmid evidence="3 4">pCHRO.01</plasmid>
    </source>
</reference>
<geneLocation type="plasmid" evidence="3 4">
    <name>pCHRO.01</name>
</geneLocation>
<keyword evidence="4" id="KW-1185">Reference proteome</keyword>
<dbReference type="Gene3D" id="3.30.420.10">
    <property type="entry name" value="Ribonuclease H-like superfamily/Ribonuclease H"/>
    <property type="match status" value="1"/>
</dbReference>
<dbReference type="InterPro" id="IPR047655">
    <property type="entry name" value="Transpos_IS630-like"/>
</dbReference>
<protein>
    <submittedName>
        <fullName evidence="3">Putative transposase</fullName>
    </submittedName>
</protein>
<dbReference type="InParanoid" id="K9U7V4"/>
<dbReference type="InterPro" id="IPR025959">
    <property type="entry name" value="Winged_HTH_dom"/>
</dbReference>
<proteinExistence type="predicted"/>
<feature type="domain" description="Winged helix-turn helix" evidence="2">
    <location>
        <begin position="69"/>
        <end position="126"/>
    </location>
</feature>
<accession>K9U7V4</accession>
<dbReference type="PATRIC" id="fig|251229.3.peg.6832"/>
<evidence type="ECO:0000259" key="2">
    <source>
        <dbReference type="Pfam" id="PF13592"/>
    </source>
</evidence>
<dbReference type="AlphaFoldDB" id="K9U7V4"/>
<sequence>MSKSEAARVFKVSRTAVHHWTKAAANNGISSLKARKRGPRSSSRLLPHEAATAVRLMEQKSPDRLGLPFYLWTREAVQQFLAQRFELSVSVWTIGRYLKKWGFTPQKPLRRAYEQERKAVQYWLETEYPQICRQAHQEKAQIHWEDEMGVRSDYQAGRSYGRTGQTPVVLGTGQRFSCNMISTITNRGKLYFKLFTQRFDATVMLDFLRRLIRQCDQKMFLIVDGHPVHRSRAVKSWVERHANRIRLFFLPSYSPELNPNELLNHDVKANAVGRQRAKNKTEMIENLRSYLRSTQRQPYVVQNFFREKHVAYASA</sequence>
<dbReference type="Proteomes" id="UP000010384">
    <property type="component" value="Plasmid pCHRO.01"/>
</dbReference>
<gene>
    <name evidence="3" type="ORF">Chro_5844</name>
</gene>
<dbReference type="EMBL" id="CP003598">
    <property type="protein sequence ID" value="AFY91182.1"/>
    <property type="molecule type" value="Genomic_DNA"/>
</dbReference>
<dbReference type="GO" id="GO:0003676">
    <property type="term" value="F:nucleic acid binding"/>
    <property type="evidence" value="ECO:0007669"/>
    <property type="project" value="InterPro"/>
</dbReference>
<dbReference type="InterPro" id="IPR036397">
    <property type="entry name" value="RNaseH_sf"/>
</dbReference>
<dbReference type="HOGENOM" id="CLU_056788_0_0_3"/>
<keyword evidence="3" id="KW-0614">Plasmid</keyword>
<dbReference type="InterPro" id="IPR009057">
    <property type="entry name" value="Homeodomain-like_sf"/>
</dbReference>
<evidence type="ECO:0000313" key="3">
    <source>
        <dbReference type="EMBL" id="AFY91182.1"/>
    </source>
</evidence>
<name>K9U7V4_CHRTP</name>
<feature type="domain" description="Tc1-like transposase DDE" evidence="1">
    <location>
        <begin position="142"/>
        <end position="283"/>
    </location>
</feature>
<dbReference type="Pfam" id="PF13592">
    <property type="entry name" value="HTH_33"/>
    <property type="match status" value="1"/>
</dbReference>
<evidence type="ECO:0000313" key="4">
    <source>
        <dbReference type="Proteomes" id="UP000010384"/>
    </source>
</evidence>
<dbReference type="KEGG" id="cthe:Chro_5844"/>
<dbReference type="RefSeq" id="WP_015163119.1">
    <property type="nucleotide sequence ID" value="NC_019699.1"/>
</dbReference>
<evidence type="ECO:0000259" key="1">
    <source>
        <dbReference type="Pfam" id="PF13358"/>
    </source>
</evidence>
<dbReference type="Pfam" id="PF13358">
    <property type="entry name" value="DDE_3"/>
    <property type="match status" value="1"/>
</dbReference>
<dbReference type="InterPro" id="IPR038717">
    <property type="entry name" value="Tc1-like_DDE_dom"/>
</dbReference>